<evidence type="ECO:0000256" key="2">
    <source>
        <dbReference type="ARBA" id="ARBA00008896"/>
    </source>
</evidence>
<comment type="catalytic activity">
    <reaction evidence="6 7">
        <text>carbamoyl phosphate + L-aspartate = N-carbamoyl-L-aspartate + phosphate + H(+)</text>
        <dbReference type="Rhea" id="RHEA:20013"/>
        <dbReference type="ChEBI" id="CHEBI:15378"/>
        <dbReference type="ChEBI" id="CHEBI:29991"/>
        <dbReference type="ChEBI" id="CHEBI:32814"/>
        <dbReference type="ChEBI" id="CHEBI:43474"/>
        <dbReference type="ChEBI" id="CHEBI:58228"/>
        <dbReference type="EC" id="2.1.3.2"/>
    </reaction>
</comment>
<organism evidence="10 11">
    <name type="scientific">Campylobacter canadensis</name>
    <dbReference type="NCBI Taxonomy" id="449520"/>
    <lineage>
        <taxon>Bacteria</taxon>
        <taxon>Pseudomonadati</taxon>
        <taxon>Campylobacterota</taxon>
        <taxon>Epsilonproteobacteria</taxon>
        <taxon>Campylobacterales</taxon>
        <taxon>Campylobacteraceae</taxon>
        <taxon>Campylobacter</taxon>
    </lineage>
</organism>
<proteinExistence type="inferred from homology"/>
<name>A0ABS7WSW8_9BACT</name>
<feature type="binding site" evidence="7">
    <location>
        <position position="98"/>
    </location>
    <ligand>
        <name>carbamoyl phosphate</name>
        <dbReference type="ChEBI" id="CHEBI:58228"/>
    </ligand>
</feature>
<dbReference type="Pfam" id="PF00185">
    <property type="entry name" value="OTCace"/>
    <property type="match status" value="1"/>
</dbReference>
<feature type="binding site" evidence="7">
    <location>
        <position position="155"/>
    </location>
    <ligand>
        <name>L-aspartate</name>
        <dbReference type="ChEBI" id="CHEBI:29991"/>
    </ligand>
</feature>
<feature type="binding site" evidence="7">
    <location>
        <position position="76"/>
    </location>
    <ligand>
        <name>L-aspartate</name>
        <dbReference type="ChEBI" id="CHEBI:29991"/>
    </ligand>
</feature>
<comment type="function">
    <text evidence="5 7">Catalyzes the condensation of carbamoyl phosphate and aspartate to form carbamoyl aspartate and inorganic phosphate, the committed step in the de novo pyrimidine nucleotide biosynthesis pathway.</text>
</comment>
<gene>
    <name evidence="7" type="primary">pyrB</name>
    <name evidence="10" type="ORF">AVCANL283_07215</name>
</gene>
<reference evidence="10 11" key="1">
    <citation type="submission" date="2020-07" db="EMBL/GenBank/DDBJ databases">
        <title>Transfer of Campylobacter canadensis to the novel genus Avispirillum gen. nov., that also includes two novel species recovered from migratory waterfowl: Avispirillum anseris sp. nov. and Avispirillum brantae sp. nov.</title>
        <authorList>
            <person name="Miller W.G."/>
            <person name="Chapman M.H."/>
            <person name="Yee E."/>
            <person name="Inglis G.D."/>
        </authorList>
    </citation>
    <scope>NUCLEOTIDE SEQUENCE [LARGE SCALE GENOMIC DNA]</scope>
    <source>
        <strain evidence="10 11">L283</strain>
    </source>
</reference>
<comment type="subunit">
    <text evidence="7">Heterododecamer (2C3:3R2) of six catalytic PyrB chains organized as two trimers (C3), and six regulatory PyrI chains organized as three dimers (R2).</text>
</comment>
<dbReference type="PANTHER" id="PTHR45753:SF6">
    <property type="entry name" value="ASPARTATE CARBAMOYLTRANSFERASE"/>
    <property type="match status" value="1"/>
</dbReference>
<dbReference type="InterPro" id="IPR006130">
    <property type="entry name" value="Asp/Orn_carbamoylTrfase"/>
</dbReference>
<dbReference type="Gene3D" id="3.40.50.1370">
    <property type="entry name" value="Aspartate/ornithine carbamoyltransferase"/>
    <property type="match status" value="2"/>
</dbReference>
<dbReference type="InterPro" id="IPR006132">
    <property type="entry name" value="Asp/Orn_carbamoyltranf_P-bd"/>
</dbReference>
<evidence type="ECO:0000256" key="4">
    <source>
        <dbReference type="ARBA" id="ARBA00022975"/>
    </source>
</evidence>
<feature type="binding site" evidence="7">
    <location>
        <position position="203"/>
    </location>
    <ligand>
        <name>L-aspartate</name>
        <dbReference type="ChEBI" id="CHEBI:29991"/>
    </ligand>
</feature>
<feature type="binding site" evidence="7">
    <location>
        <position position="122"/>
    </location>
    <ligand>
        <name>carbamoyl phosphate</name>
        <dbReference type="ChEBI" id="CHEBI:58228"/>
    </ligand>
</feature>
<dbReference type="PRINTS" id="PR00100">
    <property type="entry name" value="AOTCASE"/>
</dbReference>
<comment type="caution">
    <text evidence="10">The sequence shown here is derived from an EMBL/GenBank/DDBJ whole genome shotgun (WGS) entry which is preliminary data.</text>
</comment>
<feature type="binding site" evidence="7">
    <location>
        <position position="243"/>
    </location>
    <ligand>
        <name>carbamoyl phosphate</name>
        <dbReference type="ChEBI" id="CHEBI:58228"/>
    </ligand>
</feature>
<evidence type="ECO:0000313" key="11">
    <source>
        <dbReference type="Proteomes" id="UP000786183"/>
    </source>
</evidence>
<evidence type="ECO:0000256" key="7">
    <source>
        <dbReference type="HAMAP-Rule" id="MF_00001"/>
    </source>
</evidence>
<keyword evidence="4 7" id="KW-0665">Pyrimidine biosynthesis</keyword>
<dbReference type="SUPFAM" id="SSF53671">
    <property type="entry name" value="Aspartate/ornithine carbamoyltransferase"/>
    <property type="match status" value="1"/>
</dbReference>
<evidence type="ECO:0000313" key="10">
    <source>
        <dbReference type="EMBL" id="MBZ7987881.1"/>
    </source>
</evidence>
<sequence length="283" mass="32159">MKSFLKIQDLNTNELLNLVDKALEFKSNKNIVPLEKIVANLFFENSTRTKNSFEMAALKLGLKCINFDSATSSLSKGESMFDTCKCFESLGVDALIIRTKDDEIDFSLDIPIINAGSGKNHHPSQSLLDLITIYENFKDLSRLKVAIVGDIAHSRVAKSNKAMFDKLGIKTYFCAPLLYQNKDFIFNDFDEIIDEIDVLIMLRVQNERHEKSDVNNLSMKDFSLNEQRLKRLKDNAIIMHPGPVNWGVEICANLANHEKMRINTQVKNGVFARMAILDYCLRG</sequence>
<feature type="domain" description="Aspartate/ornithine carbamoyltransferase Asp/Orn-binding" evidence="8">
    <location>
        <begin position="143"/>
        <end position="279"/>
    </location>
</feature>
<dbReference type="InterPro" id="IPR036901">
    <property type="entry name" value="Asp/Orn_carbamoylTrfase_sf"/>
</dbReference>
<dbReference type="EC" id="2.1.3.2" evidence="7"/>
<evidence type="ECO:0000256" key="3">
    <source>
        <dbReference type="ARBA" id="ARBA00022679"/>
    </source>
</evidence>
<evidence type="ECO:0000259" key="9">
    <source>
        <dbReference type="Pfam" id="PF02729"/>
    </source>
</evidence>
<dbReference type="InterPro" id="IPR006131">
    <property type="entry name" value="Asp_carbamoyltransf_Asp/Orn-bd"/>
</dbReference>
<dbReference type="Proteomes" id="UP000786183">
    <property type="component" value="Unassembled WGS sequence"/>
</dbReference>
<dbReference type="Pfam" id="PF02729">
    <property type="entry name" value="OTCace_N"/>
    <property type="match status" value="1"/>
</dbReference>
<feature type="binding site" evidence="7">
    <location>
        <position position="49"/>
    </location>
    <ligand>
        <name>carbamoyl phosphate</name>
        <dbReference type="ChEBI" id="CHEBI:58228"/>
    </ligand>
</feature>
<feature type="domain" description="Aspartate/ornithine carbamoyltransferase carbamoyl-P binding" evidence="9">
    <location>
        <begin position="2"/>
        <end position="135"/>
    </location>
</feature>
<dbReference type="EMBL" id="JACGBB010000018">
    <property type="protein sequence ID" value="MBZ7987881.1"/>
    <property type="molecule type" value="Genomic_DNA"/>
</dbReference>
<keyword evidence="3 7" id="KW-0808">Transferase</keyword>
<dbReference type="RefSeq" id="WP_172233687.1">
    <property type="nucleotide sequence ID" value="NZ_CP035946.1"/>
</dbReference>
<dbReference type="GO" id="GO:0004070">
    <property type="term" value="F:aspartate carbamoyltransferase activity"/>
    <property type="evidence" value="ECO:0007669"/>
    <property type="project" value="UniProtKB-EC"/>
</dbReference>
<accession>A0ABS7WSW8</accession>
<comment type="pathway">
    <text evidence="1 7">Pyrimidine metabolism; UMP biosynthesis via de novo pathway; (S)-dihydroorotate from bicarbonate: step 2/3.</text>
</comment>
<dbReference type="InterPro" id="IPR002082">
    <property type="entry name" value="Asp_carbamoyltransf"/>
</dbReference>
<evidence type="ECO:0000256" key="5">
    <source>
        <dbReference type="ARBA" id="ARBA00043884"/>
    </source>
</evidence>
<comment type="similarity">
    <text evidence="2 7">Belongs to the aspartate/ornithine carbamoyltransferase superfamily. ATCase family.</text>
</comment>
<dbReference type="NCBIfam" id="TIGR00670">
    <property type="entry name" value="asp_carb_tr"/>
    <property type="match status" value="1"/>
</dbReference>
<evidence type="ECO:0000256" key="1">
    <source>
        <dbReference type="ARBA" id="ARBA00004852"/>
    </source>
</evidence>
<dbReference type="PROSITE" id="PS00097">
    <property type="entry name" value="CARBAMOYLTRANSFERASE"/>
    <property type="match status" value="1"/>
</dbReference>
<dbReference type="PANTHER" id="PTHR45753">
    <property type="entry name" value="ORNITHINE CARBAMOYLTRANSFERASE, MITOCHONDRIAL"/>
    <property type="match status" value="1"/>
</dbReference>
<feature type="binding site" evidence="7">
    <location>
        <position position="48"/>
    </location>
    <ligand>
        <name>carbamoyl phosphate</name>
        <dbReference type="ChEBI" id="CHEBI:58228"/>
    </ligand>
</feature>
<feature type="binding site" evidence="7">
    <location>
        <position position="242"/>
    </location>
    <ligand>
        <name>carbamoyl phosphate</name>
        <dbReference type="ChEBI" id="CHEBI:58228"/>
    </ligand>
</feature>
<dbReference type="HAMAP" id="MF_00001">
    <property type="entry name" value="Asp_carb_tr"/>
    <property type="match status" value="1"/>
</dbReference>
<dbReference type="PRINTS" id="PR00101">
    <property type="entry name" value="ATCASE"/>
</dbReference>
<evidence type="ECO:0000259" key="8">
    <source>
        <dbReference type="Pfam" id="PF00185"/>
    </source>
</evidence>
<evidence type="ECO:0000256" key="6">
    <source>
        <dbReference type="ARBA" id="ARBA00048859"/>
    </source>
</evidence>
<protein>
    <recommendedName>
        <fullName evidence="7">Aspartate carbamoyltransferase</fullName>
        <ecNumber evidence="7">2.1.3.2</ecNumber>
    </recommendedName>
    <alternativeName>
        <fullName evidence="7">Aspartate transcarbamylase</fullName>
        <shortName evidence="7">ATCase</shortName>
    </alternativeName>
</protein>
<keyword evidence="11" id="KW-1185">Reference proteome</keyword>
<dbReference type="NCBIfam" id="NF002032">
    <property type="entry name" value="PRK00856.1"/>
    <property type="match status" value="1"/>
</dbReference>
<feature type="binding site" evidence="7">
    <location>
        <position position="125"/>
    </location>
    <ligand>
        <name>carbamoyl phosphate</name>
        <dbReference type="ChEBI" id="CHEBI:58228"/>
    </ligand>
</feature>